<reference evidence="2 3" key="1">
    <citation type="journal article" date="2013" name="Biodegradation">
        <title>Occurrence of 4-tert-butylphenol (4-t-BP) biodegradation in an aquatic sample caused by the presence of Spirodela polyrrhiza and isolation of a 4-t-BP-utilizing bacterium.</title>
        <authorList>
            <person name="Ogata Y."/>
            <person name="Toyama T."/>
            <person name="Yu N."/>
            <person name="Wang X."/>
            <person name="Sei K."/>
            <person name="Ike M."/>
        </authorList>
    </citation>
    <scope>NUCLEOTIDE SEQUENCE [LARGE SCALE GENOMIC DNA]</scope>
    <source>
        <strain evidence="2 3">OMI</strain>
    </source>
</reference>
<feature type="chain" id="PRO_5013104364" evidence="1">
    <location>
        <begin position="23"/>
        <end position="251"/>
    </location>
</feature>
<gene>
    <name evidence="2" type="ORF">SFOMI_0957</name>
</gene>
<dbReference type="Pfam" id="PF09673">
    <property type="entry name" value="TrbC_Ftype"/>
    <property type="match status" value="1"/>
</dbReference>
<protein>
    <submittedName>
        <fullName evidence="2">IncF plasmid conjugative transfer protein TrbC</fullName>
    </submittedName>
</protein>
<evidence type="ECO:0000313" key="2">
    <source>
        <dbReference type="EMBL" id="GAY20433.1"/>
    </source>
</evidence>
<dbReference type="InterPro" id="IPR019106">
    <property type="entry name" value="T4SS_TrbC"/>
</dbReference>
<dbReference type="RefSeq" id="WP_099185479.1">
    <property type="nucleotide sequence ID" value="NZ_BEWI01000030.1"/>
</dbReference>
<dbReference type="AlphaFoldDB" id="A0A292ZC69"/>
<keyword evidence="1" id="KW-0732">Signal</keyword>
<dbReference type="Proteomes" id="UP000221538">
    <property type="component" value="Unassembled WGS sequence"/>
</dbReference>
<proteinExistence type="predicted"/>
<evidence type="ECO:0000313" key="3">
    <source>
        <dbReference type="Proteomes" id="UP000221538"/>
    </source>
</evidence>
<feature type="signal peptide" evidence="1">
    <location>
        <begin position="1"/>
        <end position="22"/>
    </location>
</feature>
<organism evidence="2 3">
    <name type="scientific">Sphingobium fuliginis (strain ATCC 27551)</name>
    <dbReference type="NCBI Taxonomy" id="336203"/>
    <lineage>
        <taxon>Bacteria</taxon>
        <taxon>Pseudomonadati</taxon>
        <taxon>Pseudomonadota</taxon>
        <taxon>Alphaproteobacteria</taxon>
        <taxon>Sphingomonadales</taxon>
        <taxon>Sphingomonadaceae</taxon>
        <taxon>Sphingobium</taxon>
    </lineage>
</organism>
<name>A0A292ZC69_SPHSA</name>
<evidence type="ECO:0000256" key="1">
    <source>
        <dbReference type="SAM" id="SignalP"/>
    </source>
</evidence>
<accession>A0A292ZC69</accession>
<dbReference type="EMBL" id="BEWI01000030">
    <property type="protein sequence ID" value="GAY20433.1"/>
    <property type="molecule type" value="Genomic_DNA"/>
</dbReference>
<reference evidence="2 3" key="2">
    <citation type="journal article" date="2013" name="Environ. Sci. Technol.">
        <title>The 4-tert-butylphenol-utilizing bacterium Sphingobium fuliginis OMI can degrade bisphenols via phenolic ring hydroxylation and meta-cleavage pathway.</title>
        <authorList>
            <person name="Ogata Y."/>
            <person name="Goda S."/>
            <person name="Toyama T."/>
            <person name="Sei K."/>
            <person name="Ike M."/>
        </authorList>
    </citation>
    <scope>NUCLEOTIDE SEQUENCE [LARGE SCALE GENOMIC DNA]</scope>
    <source>
        <strain evidence="2 3">OMI</strain>
    </source>
</reference>
<comment type="caution">
    <text evidence="2">The sequence shown here is derived from an EMBL/GenBank/DDBJ whole genome shotgun (WGS) entry which is preliminary data.</text>
</comment>
<sequence length="251" mass="26642">MNRKLLLIPLGLAVPLAGLALAQSAPNGIDLDAIRARSAEHAEDAAALAATVRERAEAVHDDALQTQDQAQSAGARYADSLPSTSKSTDVLDFDAMVRERAEAEKAPLGESPRFIAFASLSMPPEALKALVRDMGRAGGVTVLRGFPAGDSARFKALLTEIWQGEDAPQALGIDPRLFRAFRIEAAPSFVMVGSDYSPCDGFECQDVPPPHDRMTGNVTVGQVLETFKDGAGPGAALARLHLVRLEEGEDQ</sequence>